<dbReference type="AlphaFoldDB" id="A0AAV0G1Q1"/>
<reference evidence="1" key="1">
    <citation type="submission" date="2022-07" db="EMBL/GenBank/DDBJ databases">
        <authorList>
            <person name="Macas J."/>
            <person name="Novak P."/>
            <person name="Neumann P."/>
        </authorList>
    </citation>
    <scope>NUCLEOTIDE SEQUENCE</scope>
</reference>
<evidence type="ECO:0000313" key="1">
    <source>
        <dbReference type="EMBL" id="CAH9141870.1"/>
    </source>
</evidence>
<keyword evidence="2" id="KW-1185">Reference proteome</keyword>
<dbReference type="Proteomes" id="UP001152523">
    <property type="component" value="Unassembled WGS sequence"/>
</dbReference>
<name>A0AAV0G1Q1_9ASTE</name>
<sequence>MHSSIGIYIQFISSIIQRQNKNCTVFPPTLCRNGPGQFEVGSKTGQSASLFYCSEFLNAGPLYNAVLVAQEKVVLSGKSQFLWLKIQCTAQAFIALYYSNIQNSCIALT</sequence>
<gene>
    <name evidence="1" type="ORF">CEPIT_LOCUS39467</name>
</gene>
<evidence type="ECO:0000313" key="2">
    <source>
        <dbReference type="Proteomes" id="UP001152523"/>
    </source>
</evidence>
<comment type="caution">
    <text evidence="1">The sequence shown here is derived from an EMBL/GenBank/DDBJ whole genome shotgun (WGS) entry which is preliminary data.</text>
</comment>
<dbReference type="EMBL" id="CAMAPF010001034">
    <property type="protein sequence ID" value="CAH9141870.1"/>
    <property type="molecule type" value="Genomic_DNA"/>
</dbReference>
<accession>A0AAV0G1Q1</accession>
<protein>
    <submittedName>
        <fullName evidence="1">Uncharacterized protein</fullName>
    </submittedName>
</protein>
<proteinExistence type="predicted"/>
<organism evidence="1 2">
    <name type="scientific">Cuscuta epithymum</name>
    <dbReference type="NCBI Taxonomy" id="186058"/>
    <lineage>
        <taxon>Eukaryota</taxon>
        <taxon>Viridiplantae</taxon>
        <taxon>Streptophyta</taxon>
        <taxon>Embryophyta</taxon>
        <taxon>Tracheophyta</taxon>
        <taxon>Spermatophyta</taxon>
        <taxon>Magnoliopsida</taxon>
        <taxon>eudicotyledons</taxon>
        <taxon>Gunneridae</taxon>
        <taxon>Pentapetalae</taxon>
        <taxon>asterids</taxon>
        <taxon>lamiids</taxon>
        <taxon>Solanales</taxon>
        <taxon>Convolvulaceae</taxon>
        <taxon>Cuscuteae</taxon>
        <taxon>Cuscuta</taxon>
        <taxon>Cuscuta subgen. Cuscuta</taxon>
    </lineage>
</organism>